<proteinExistence type="predicted"/>
<dbReference type="PRINTS" id="PR00934">
    <property type="entry name" value="XHISDIPTASE"/>
</dbReference>
<keyword evidence="4" id="KW-1185">Reference proteome</keyword>
<dbReference type="InterPro" id="IPR001160">
    <property type="entry name" value="Peptidase_M20C"/>
</dbReference>
<protein>
    <submittedName>
        <fullName evidence="3">Aminoacyl-histidine dipeptidase</fullName>
    </submittedName>
</protein>
<keyword evidence="1" id="KW-0378">Hydrolase</keyword>
<dbReference type="PIRSF" id="PIRSF016599">
    <property type="entry name" value="Xaa-His_dipept"/>
    <property type="match status" value="1"/>
</dbReference>
<dbReference type="PANTHER" id="PTHR43501:SF1">
    <property type="entry name" value="CYTOSOL NON-SPECIFIC DIPEPTIDASE"/>
    <property type="match status" value="1"/>
</dbReference>
<organism evidence="3 4">
    <name type="scientific">Undibacterium curvum</name>
    <dbReference type="NCBI Taxonomy" id="2762294"/>
    <lineage>
        <taxon>Bacteria</taxon>
        <taxon>Pseudomonadati</taxon>
        <taxon>Pseudomonadota</taxon>
        <taxon>Betaproteobacteria</taxon>
        <taxon>Burkholderiales</taxon>
        <taxon>Oxalobacteraceae</taxon>
        <taxon>Undibacterium</taxon>
    </lineage>
</organism>
<comment type="caution">
    <text evidence="3">The sequence shown here is derived from an EMBL/GenBank/DDBJ whole genome shotgun (WGS) entry which is preliminary data.</text>
</comment>
<dbReference type="InterPro" id="IPR011650">
    <property type="entry name" value="Peptidase_M20_dimer"/>
</dbReference>
<dbReference type="PANTHER" id="PTHR43501">
    <property type="entry name" value="CYTOSOL NON-SPECIFIC DIPEPTIDASE"/>
    <property type="match status" value="1"/>
</dbReference>
<feature type="domain" description="Peptidase M20 dimerisation" evidence="2">
    <location>
        <begin position="245"/>
        <end position="330"/>
    </location>
</feature>
<dbReference type="NCBIfam" id="TIGR01893">
    <property type="entry name" value="aa-his-dipept"/>
    <property type="match status" value="1"/>
</dbReference>
<sequence>MVNCGSSFRFRRAARLAVDGCQPHTQALCFYRIFIVTTTTELNQLFPRPLWHWFEQICAVPHPSKHEAALSQLIQDWAKQRGLPVVVDQVGNLIIRKPATAGMEDRKMVVIQAHIDMVPQKNADKVHDFVTDPIQPRIDGDWVKATGTTLGADNGIGMASALAILGADDIRHGPLEVLLTVDEEAGMTGAFGLQPGMLEAEILINTDSEQEGEIYMGCAGGVDAEISLPVSWQTAAADQQAYTLSLSGLKGGHSGVNIHLGRGNANKLIARFLAGHAAELGLALSEIKGGSLRNAIPREAQCSFTVPTAQAGLLQQRVSQYQAILQAELASAEPALKLQLETSTAPAQTLQADSQRTLINLINSCPNGVIRMSDEIAGVTESSLNVGVISTSSDKVTVLCLIRSLIDSGRENIESSLQSLSDLAGAQIAFSGCYPGWKPDTSSPVMAIVRQTYESIYHKEPVIMVIHAGLECGLFKKHYPDLDMVSIGPTIRYPHGPDEMVNIETVGQYWTLLLAVLERIPAKVAN</sequence>
<dbReference type="Proteomes" id="UP000654304">
    <property type="component" value="Unassembled WGS sequence"/>
</dbReference>
<name>A0ABR7A3S9_9BURK</name>
<gene>
    <name evidence="3" type="ORF">H8K43_06420</name>
</gene>
<dbReference type="InterPro" id="IPR002933">
    <property type="entry name" value="Peptidase_M20"/>
</dbReference>
<dbReference type="SUPFAM" id="SSF53187">
    <property type="entry name" value="Zn-dependent exopeptidases"/>
    <property type="match status" value="1"/>
</dbReference>
<dbReference type="Gene3D" id="3.40.630.10">
    <property type="entry name" value="Zn peptidases"/>
    <property type="match status" value="2"/>
</dbReference>
<dbReference type="CDD" id="cd03890">
    <property type="entry name" value="M20_pepD"/>
    <property type="match status" value="1"/>
</dbReference>
<dbReference type="Pfam" id="PF07687">
    <property type="entry name" value="M20_dimer"/>
    <property type="match status" value="1"/>
</dbReference>
<evidence type="ECO:0000313" key="4">
    <source>
        <dbReference type="Proteomes" id="UP000654304"/>
    </source>
</evidence>
<evidence type="ECO:0000256" key="1">
    <source>
        <dbReference type="ARBA" id="ARBA00022801"/>
    </source>
</evidence>
<dbReference type="Pfam" id="PF01546">
    <property type="entry name" value="Peptidase_M20"/>
    <property type="match status" value="1"/>
</dbReference>
<evidence type="ECO:0000259" key="2">
    <source>
        <dbReference type="Pfam" id="PF07687"/>
    </source>
</evidence>
<accession>A0ABR7A3S9</accession>
<evidence type="ECO:0000313" key="3">
    <source>
        <dbReference type="EMBL" id="MBC3931302.1"/>
    </source>
</evidence>
<dbReference type="EMBL" id="JACOGD010000003">
    <property type="protein sequence ID" value="MBC3931302.1"/>
    <property type="molecule type" value="Genomic_DNA"/>
</dbReference>
<reference evidence="3 4" key="1">
    <citation type="submission" date="2020-08" db="EMBL/GenBank/DDBJ databases">
        <title>Novel species isolated from subtropical streams in China.</title>
        <authorList>
            <person name="Lu H."/>
        </authorList>
    </citation>
    <scope>NUCLEOTIDE SEQUENCE [LARGE SCALE GENOMIC DNA]</scope>
    <source>
        <strain evidence="3 4">CY22W</strain>
    </source>
</reference>